<dbReference type="PANTHER" id="PTHR30483">
    <property type="entry name" value="LEUCINE-SPECIFIC-BINDING PROTEIN"/>
    <property type="match status" value="1"/>
</dbReference>
<evidence type="ECO:0000313" key="4">
    <source>
        <dbReference type="EMBL" id="MBJ7603073.1"/>
    </source>
</evidence>
<evidence type="ECO:0000256" key="2">
    <source>
        <dbReference type="ARBA" id="ARBA00022729"/>
    </source>
</evidence>
<dbReference type="EMBL" id="JAEKNQ010000030">
    <property type="protein sequence ID" value="MBJ7603073.1"/>
    <property type="molecule type" value="Genomic_DNA"/>
</dbReference>
<dbReference type="Gene3D" id="3.40.50.2300">
    <property type="match status" value="2"/>
</dbReference>
<dbReference type="PANTHER" id="PTHR30483:SF6">
    <property type="entry name" value="PERIPLASMIC BINDING PROTEIN OF ABC TRANSPORTER FOR NATURAL AMINO ACIDS"/>
    <property type="match status" value="1"/>
</dbReference>
<evidence type="ECO:0000313" key="5">
    <source>
        <dbReference type="Proteomes" id="UP000620075"/>
    </source>
</evidence>
<dbReference type="Pfam" id="PF13458">
    <property type="entry name" value="Peripla_BP_6"/>
    <property type="match status" value="1"/>
</dbReference>
<dbReference type="SUPFAM" id="SSF53822">
    <property type="entry name" value="Periplasmic binding protein-like I"/>
    <property type="match status" value="1"/>
</dbReference>
<organism evidence="4 5">
    <name type="scientific">Candidatus Dormiibacter inghamiae</name>
    <dbReference type="NCBI Taxonomy" id="3127013"/>
    <lineage>
        <taxon>Bacteria</taxon>
        <taxon>Bacillati</taxon>
        <taxon>Candidatus Dormiibacterota</taxon>
        <taxon>Candidatus Dormibacteria</taxon>
        <taxon>Candidatus Dormibacterales</taxon>
        <taxon>Candidatus Dormibacteraceae</taxon>
        <taxon>Candidatus Dormiibacter</taxon>
    </lineage>
</organism>
<dbReference type="InterPro" id="IPR006311">
    <property type="entry name" value="TAT_signal"/>
</dbReference>
<dbReference type="RefSeq" id="WP_338178435.1">
    <property type="nucleotide sequence ID" value="NZ_JAEKNQ010000030.1"/>
</dbReference>
<dbReference type="AlphaFoldDB" id="A0A934KHR7"/>
<comment type="caution">
    <text evidence="4">The sequence shown here is derived from an EMBL/GenBank/DDBJ whole genome shotgun (WGS) entry which is preliminary data.</text>
</comment>
<keyword evidence="2" id="KW-0732">Signal</keyword>
<evidence type="ECO:0000256" key="1">
    <source>
        <dbReference type="ARBA" id="ARBA00010062"/>
    </source>
</evidence>
<dbReference type="PROSITE" id="PS51318">
    <property type="entry name" value="TAT"/>
    <property type="match status" value="1"/>
</dbReference>
<proteinExistence type="inferred from homology"/>
<protein>
    <submittedName>
        <fullName evidence="4">ABC transporter substrate-binding protein</fullName>
    </submittedName>
</protein>
<feature type="domain" description="Leucine-binding protein" evidence="3">
    <location>
        <begin position="57"/>
        <end position="401"/>
    </location>
</feature>
<dbReference type="InterPro" id="IPR028081">
    <property type="entry name" value="Leu-bd"/>
</dbReference>
<dbReference type="InterPro" id="IPR028082">
    <property type="entry name" value="Peripla_BP_I"/>
</dbReference>
<dbReference type="CDD" id="cd20014">
    <property type="entry name" value="PBP1_RPA0668_benzoate-like"/>
    <property type="match status" value="1"/>
</dbReference>
<comment type="similarity">
    <text evidence="1">Belongs to the leucine-binding protein family.</text>
</comment>
<evidence type="ECO:0000259" key="3">
    <source>
        <dbReference type="Pfam" id="PF13458"/>
    </source>
</evidence>
<sequence>MADQLERYLKSKLSDGVDRRDFLKLGLTATGMAAVAACGGNPTSGSSGSSGPTGPEFKVGAVLPESGVYAELGKSITNGMQMYFDSVANQAGNRKITMVSADEQTALASAVAATKKVVEQDSVDMVAGYVSSPNAAGNRDYLDGQKMPTLIANAGVNSLSRAAKSPFIYRTSFSNWQPSHPMGTYVAEKLGKKKIQLVYAKYGAGLESVAAFKETFTAAGGTIVGPDVATPFPNNGDQTPFVQAINTGEIDGIYCFMSGTDAVSFLKKAAELGTLKKVDLVSGSGFFVEQDVLAAITDAAPLGALTGLHWALTLDTKENQDFVSKYSKKFAGRQADVFAVQGFDTARVIVDALNAVKGKTDDKLNFMKAISHVAFQSPRGDFKFDPNTNNVVQTIYIRKVVHNSKLGWTNQVIDHYPGVADPGK</sequence>
<dbReference type="Proteomes" id="UP000620075">
    <property type="component" value="Unassembled WGS sequence"/>
</dbReference>
<gene>
    <name evidence="4" type="ORF">JF888_07785</name>
</gene>
<accession>A0A934KHR7</accession>
<reference evidence="4 5" key="1">
    <citation type="submission" date="2020-10" db="EMBL/GenBank/DDBJ databases">
        <title>Ca. Dormibacterota MAGs.</title>
        <authorList>
            <person name="Montgomery K."/>
        </authorList>
    </citation>
    <scope>NUCLEOTIDE SEQUENCE [LARGE SCALE GENOMIC DNA]</scope>
    <source>
        <strain evidence="4">SC8811_S16_3</strain>
    </source>
</reference>
<name>A0A934KHR7_9BACT</name>
<dbReference type="InterPro" id="IPR051010">
    <property type="entry name" value="BCAA_transport"/>
</dbReference>